<dbReference type="InterPro" id="IPR005123">
    <property type="entry name" value="Oxoglu/Fe-dep_dioxygenase_dom"/>
</dbReference>
<feature type="binding site" evidence="5">
    <location>
        <begin position="114"/>
        <end position="116"/>
    </location>
    <ligand>
        <name>2-oxoglutarate</name>
        <dbReference type="ChEBI" id="CHEBI:16810"/>
    </ligand>
</feature>
<protein>
    <submittedName>
        <fullName evidence="8">Alkylated DNA repair dioxygenase</fullName>
    </submittedName>
</protein>
<dbReference type="InterPro" id="IPR004574">
    <property type="entry name" value="Alkb"/>
</dbReference>
<evidence type="ECO:0000313" key="9">
    <source>
        <dbReference type="Proteomes" id="UP000248887"/>
    </source>
</evidence>
<dbReference type="GO" id="GO:0008198">
    <property type="term" value="F:ferrous iron binding"/>
    <property type="evidence" value="ECO:0007669"/>
    <property type="project" value="TreeGrafter"/>
</dbReference>
<dbReference type="Pfam" id="PF13532">
    <property type="entry name" value="2OG-FeII_Oxy_2"/>
    <property type="match status" value="1"/>
</dbReference>
<organism evidence="8 9">
    <name type="scientific">Ancylobacter novellus</name>
    <name type="common">Thiobacillus novellus</name>
    <dbReference type="NCBI Taxonomy" id="921"/>
    <lineage>
        <taxon>Bacteria</taxon>
        <taxon>Pseudomonadati</taxon>
        <taxon>Pseudomonadota</taxon>
        <taxon>Alphaproteobacteria</taxon>
        <taxon>Hyphomicrobiales</taxon>
        <taxon>Xanthobacteraceae</taxon>
        <taxon>Ancylobacter</taxon>
    </lineage>
</organism>
<feature type="binding site" evidence="6">
    <location>
        <position position="125"/>
    </location>
    <ligand>
        <name>Fe cation</name>
        <dbReference type="ChEBI" id="CHEBI:24875"/>
        <note>catalytic</note>
    </ligand>
</feature>
<dbReference type="GO" id="GO:0035513">
    <property type="term" value="P:oxidative RNA demethylation"/>
    <property type="evidence" value="ECO:0007669"/>
    <property type="project" value="TreeGrafter"/>
</dbReference>
<accession>A0A2W5QQK1</accession>
<keyword evidence="4 6" id="KW-0408">Iron</keyword>
<evidence type="ECO:0000256" key="3">
    <source>
        <dbReference type="ARBA" id="ARBA00023002"/>
    </source>
</evidence>
<dbReference type="InterPro" id="IPR027450">
    <property type="entry name" value="AlkB-like"/>
</dbReference>
<dbReference type="PROSITE" id="PS51471">
    <property type="entry name" value="FE2OG_OXY"/>
    <property type="match status" value="1"/>
</dbReference>
<evidence type="ECO:0000256" key="5">
    <source>
        <dbReference type="PIRSR" id="PIRSR604574-1"/>
    </source>
</evidence>
<reference evidence="8 9" key="1">
    <citation type="submission" date="2017-08" db="EMBL/GenBank/DDBJ databases">
        <title>Infants hospitalized years apart are colonized by the same room-sourced microbial strains.</title>
        <authorList>
            <person name="Brooks B."/>
            <person name="Olm M.R."/>
            <person name="Firek B.A."/>
            <person name="Baker R."/>
            <person name="Thomas B.C."/>
            <person name="Morowitz M.J."/>
            <person name="Banfield J.F."/>
        </authorList>
    </citation>
    <scope>NUCLEOTIDE SEQUENCE [LARGE SCALE GENOMIC DNA]</scope>
    <source>
        <strain evidence="8">S2_005_001_R2_27</strain>
    </source>
</reference>
<keyword evidence="2 8" id="KW-0223">Dioxygenase</keyword>
<comment type="cofactor">
    <cofactor evidence="6">
        <name>Fe(2+)</name>
        <dbReference type="ChEBI" id="CHEBI:29033"/>
    </cofactor>
    <text evidence="6">Binds 1 Fe(2+) ion per subunit.</text>
</comment>
<feature type="binding site" evidence="5">
    <location>
        <position position="129"/>
    </location>
    <ligand>
        <name>substrate</name>
    </ligand>
</feature>
<evidence type="ECO:0000256" key="2">
    <source>
        <dbReference type="ARBA" id="ARBA00022964"/>
    </source>
</evidence>
<dbReference type="InterPro" id="IPR037151">
    <property type="entry name" value="AlkB-like_sf"/>
</dbReference>
<evidence type="ECO:0000256" key="6">
    <source>
        <dbReference type="PIRSR" id="PIRSR604574-2"/>
    </source>
</evidence>
<feature type="domain" description="Fe2OG dioxygenase" evidence="7">
    <location>
        <begin position="107"/>
        <end position="208"/>
    </location>
</feature>
<keyword evidence="1 6" id="KW-0479">Metal-binding</keyword>
<sequence length="218" mass="23582">MASAAAAPIEVAPGCLWWPGWLDRAGQEALAEDIRQVLVQAPLFTPRMPRTGKPFSVRMSNCGPLGWVSDQAGYRYQPTHPETGQPWPPFPALLTRAWGELAGAALAPEACLINWYAPGARMGLHQDRDEQEFGAPVLSLSLGDTALFRIGGTARSDPTRSIRLTSGDALLLSGASRLAFHGIDRIVPDSSTLLRQPGRINLTLRRVRPAENGEISPI</sequence>
<dbReference type="PANTHER" id="PTHR16557">
    <property type="entry name" value="ALKYLATED DNA REPAIR PROTEIN ALKB-RELATED"/>
    <property type="match status" value="1"/>
</dbReference>
<proteinExistence type="predicted"/>
<dbReference type="AlphaFoldDB" id="A0A2W5QQK1"/>
<evidence type="ECO:0000256" key="1">
    <source>
        <dbReference type="ARBA" id="ARBA00022723"/>
    </source>
</evidence>
<dbReference type="GO" id="GO:0005737">
    <property type="term" value="C:cytoplasm"/>
    <property type="evidence" value="ECO:0007669"/>
    <property type="project" value="TreeGrafter"/>
</dbReference>
<gene>
    <name evidence="8" type="ORF">DI549_20805</name>
</gene>
<feature type="binding site" evidence="5">
    <location>
        <position position="67"/>
    </location>
    <ligand>
        <name>substrate</name>
    </ligand>
</feature>
<dbReference type="Gene3D" id="2.60.120.590">
    <property type="entry name" value="Alpha-ketoglutarate-dependent dioxygenase AlkB-like"/>
    <property type="match status" value="1"/>
</dbReference>
<dbReference type="Proteomes" id="UP000248887">
    <property type="component" value="Unassembled WGS sequence"/>
</dbReference>
<dbReference type="PANTHER" id="PTHR16557:SF2">
    <property type="entry name" value="NUCLEIC ACID DIOXYGENASE ALKBH1"/>
    <property type="match status" value="1"/>
</dbReference>
<feature type="binding site" evidence="6">
    <location>
        <position position="127"/>
    </location>
    <ligand>
        <name>Fe cation</name>
        <dbReference type="ChEBI" id="CHEBI:24875"/>
        <note>catalytic</note>
    </ligand>
</feature>
<dbReference type="SUPFAM" id="SSF51197">
    <property type="entry name" value="Clavaminate synthase-like"/>
    <property type="match status" value="1"/>
</dbReference>
<evidence type="ECO:0000313" key="8">
    <source>
        <dbReference type="EMBL" id="PZQ79184.1"/>
    </source>
</evidence>
<name>A0A2W5QQK1_ANCNO</name>
<dbReference type="GO" id="GO:0035515">
    <property type="term" value="F:oxidative RNA demethylase activity"/>
    <property type="evidence" value="ECO:0007669"/>
    <property type="project" value="TreeGrafter"/>
</dbReference>
<evidence type="ECO:0000259" key="7">
    <source>
        <dbReference type="PROSITE" id="PS51471"/>
    </source>
</evidence>
<dbReference type="GO" id="GO:0035516">
    <property type="term" value="F:broad specificity oxidative DNA demethylase activity"/>
    <property type="evidence" value="ECO:0007669"/>
    <property type="project" value="TreeGrafter"/>
</dbReference>
<evidence type="ECO:0000256" key="4">
    <source>
        <dbReference type="ARBA" id="ARBA00023004"/>
    </source>
</evidence>
<feature type="binding site" evidence="5">
    <location>
        <begin position="74"/>
        <end position="76"/>
    </location>
    <ligand>
        <name>substrate</name>
    </ligand>
</feature>
<dbReference type="EMBL" id="QFQD01000098">
    <property type="protein sequence ID" value="PZQ79184.1"/>
    <property type="molecule type" value="Genomic_DNA"/>
</dbReference>
<feature type="binding site" evidence="6">
    <location>
        <position position="181"/>
    </location>
    <ligand>
        <name>Fe cation</name>
        <dbReference type="ChEBI" id="CHEBI:24875"/>
        <note>catalytic</note>
    </ligand>
</feature>
<feature type="binding site" evidence="5">
    <location>
        <position position="155"/>
    </location>
    <ligand>
        <name>substrate</name>
    </ligand>
</feature>
<keyword evidence="3" id="KW-0560">Oxidoreductase</keyword>
<feature type="binding site" evidence="5">
    <location>
        <begin position="199"/>
        <end position="205"/>
    </location>
    <ligand>
        <name>2-oxoglutarate</name>
        <dbReference type="ChEBI" id="CHEBI:16810"/>
    </ligand>
</feature>
<comment type="caution">
    <text evidence="8">The sequence shown here is derived from an EMBL/GenBank/DDBJ whole genome shotgun (WGS) entry which is preliminary data.</text>
</comment>